<evidence type="ECO:0000313" key="6">
    <source>
        <dbReference type="EMBL" id="HJB80695.1"/>
    </source>
</evidence>
<evidence type="ECO:0000259" key="5">
    <source>
        <dbReference type="PROSITE" id="PS50931"/>
    </source>
</evidence>
<evidence type="ECO:0000256" key="4">
    <source>
        <dbReference type="ARBA" id="ARBA00023163"/>
    </source>
</evidence>
<organism evidence="6 7">
    <name type="scientific">Candidatus Flavonifractor intestinigallinarum</name>
    <dbReference type="NCBI Taxonomy" id="2838586"/>
    <lineage>
        <taxon>Bacteria</taxon>
        <taxon>Bacillati</taxon>
        <taxon>Bacillota</taxon>
        <taxon>Clostridia</taxon>
        <taxon>Eubacteriales</taxon>
        <taxon>Oscillospiraceae</taxon>
        <taxon>Flavonifractor</taxon>
    </lineage>
</organism>
<protein>
    <submittedName>
        <fullName evidence="6">LysR family transcriptional regulator</fullName>
    </submittedName>
</protein>
<dbReference type="InterPro" id="IPR036390">
    <property type="entry name" value="WH_DNA-bd_sf"/>
</dbReference>
<dbReference type="PANTHER" id="PTHR30346:SF28">
    <property type="entry name" value="HTH-TYPE TRANSCRIPTIONAL REGULATOR CYNR"/>
    <property type="match status" value="1"/>
</dbReference>
<evidence type="ECO:0000256" key="1">
    <source>
        <dbReference type="ARBA" id="ARBA00009437"/>
    </source>
</evidence>
<comment type="caution">
    <text evidence="6">The sequence shown here is derived from an EMBL/GenBank/DDBJ whole genome shotgun (WGS) entry which is preliminary data.</text>
</comment>
<dbReference type="PRINTS" id="PR00039">
    <property type="entry name" value="HTHLYSR"/>
</dbReference>
<proteinExistence type="inferred from homology"/>
<dbReference type="GO" id="GO:0032993">
    <property type="term" value="C:protein-DNA complex"/>
    <property type="evidence" value="ECO:0007669"/>
    <property type="project" value="TreeGrafter"/>
</dbReference>
<reference evidence="6" key="1">
    <citation type="journal article" date="2021" name="PeerJ">
        <title>Extensive microbial diversity within the chicken gut microbiome revealed by metagenomics and culture.</title>
        <authorList>
            <person name="Gilroy R."/>
            <person name="Ravi A."/>
            <person name="Getino M."/>
            <person name="Pursley I."/>
            <person name="Horton D.L."/>
            <person name="Alikhan N.F."/>
            <person name="Baker D."/>
            <person name="Gharbi K."/>
            <person name="Hall N."/>
            <person name="Watson M."/>
            <person name="Adriaenssens E.M."/>
            <person name="Foster-Nyarko E."/>
            <person name="Jarju S."/>
            <person name="Secka A."/>
            <person name="Antonio M."/>
            <person name="Oren A."/>
            <person name="Chaudhuri R.R."/>
            <person name="La Ragione R."/>
            <person name="Hildebrand F."/>
            <person name="Pallen M.J."/>
        </authorList>
    </citation>
    <scope>NUCLEOTIDE SEQUENCE</scope>
    <source>
        <strain evidence="6">CHK192-8294</strain>
    </source>
</reference>
<gene>
    <name evidence="6" type="ORF">H9712_06900</name>
</gene>
<name>A0A9D2MMX5_9FIRM</name>
<dbReference type="Gene3D" id="3.40.190.290">
    <property type="match status" value="1"/>
</dbReference>
<dbReference type="FunFam" id="1.10.10.10:FF:000001">
    <property type="entry name" value="LysR family transcriptional regulator"/>
    <property type="match status" value="1"/>
</dbReference>
<feature type="domain" description="HTH lysR-type" evidence="5">
    <location>
        <begin position="1"/>
        <end position="58"/>
    </location>
</feature>
<dbReference type="GO" id="GO:0003677">
    <property type="term" value="F:DNA binding"/>
    <property type="evidence" value="ECO:0007669"/>
    <property type="project" value="UniProtKB-KW"/>
</dbReference>
<evidence type="ECO:0000313" key="7">
    <source>
        <dbReference type="Proteomes" id="UP000823921"/>
    </source>
</evidence>
<evidence type="ECO:0000256" key="2">
    <source>
        <dbReference type="ARBA" id="ARBA00023015"/>
    </source>
</evidence>
<keyword evidence="4" id="KW-0804">Transcription</keyword>
<dbReference type="PROSITE" id="PS50931">
    <property type="entry name" value="HTH_LYSR"/>
    <property type="match status" value="1"/>
</dbReference>
<accession>A0A9D2MMX5</accession>
<dbReference type="InterPro" id="IPR005119">
    <property type="entry name" value="LysR_subst-bd"/>
</dbReference>
<dbReference type="CDD" id="cd05466">
    <property type="entry name" value="PBP2_LTTR_substrate"/>
    <property type="match status" value="1"/>
</dbReference>
<dbReference type="SUPFAM" id="SSF46785">
    <property type="entry name" value="Winged helix' DNA-binding domain"/>
    <property type="match status" value="1"/>
</dbReference>
<dbReference type="AlphaFoldDB" id="A0A9D2MMX5"/>
<dbReference type="Gene3D" id="1.10.10.10">
    <property type="entry name" value="Winged helix-like DNA-binding domain superfamily/Winged helix DNA-binding domain"/>
    <property type="match status" value="1"/>
</dbReference>
<dbReference type="InterPro" id="IPR000847">
    <property type="entry name" value="LysR_HTH_N"/>
</dbReference>
<dbReference type="Pfam" id="PF03466">
    <property type="entry name" value="LysR_substrate"/>
    <property type="match status" value="1"/>
</dbReference>
<comment type="similarity">
    <text evidence="1">Belongs to the LysR transcriptional regulatory family.</text>
</comment>
<keyword evidence="2" id="KW-0805">Transcription regulation</keyword>
<evidence type="ECO:0000256" key="3">
    <source>
        <dbReference type="ARBA" id="ARBA00023125"/>
    </source>
</evidence>
<sequence>MEFSQLNYFRTVARTGNISQAARELFVTQPNLSRSIARLEGELGVPLFEHRKGKVVLNEYGRIFLSGVENAFGELNTCIQTVQRLYENNQNILSLGCSIDGFLPDILQPFSRAHPEIGIRQYQGDAPRLAQQLVERTLTLAVTPYPLNHSLLTFRLLGEMDYGLFVHGDHPLAKRSVVELKALAGENLICDASRLDAKTLRSICRARGFEPTLAYEVESTSLVYRLLEQKAGVAVMPVSQMLRLRALFPDSSILVIPLEEGVPPASLGVSYHKGYPLTDAANAFIQFAIDLLVQEKVRMAAVGITSKA</sequence>
<dbReference type="SUPFAM" id="SSF53850">
    <property type="entry name" value="Periplasmic binding protein-like II"/>
    <property type="match status" value="1"/>
</dbReference>
<reference evidence="6" key="2">
    <citation type="submission" date="2021-04" db="EMBL/GenBank/DDBJ databases">
        <authorList>
            <person name="Gilroy R."/>
        </authorList>
    </citation>
    <scope>NUCLEOTIDE SEQUENCE</scope>
    <source>
        <strain evidence="6">CHK192-8294</strain>
    </source>
</reference>
<dbReference type="GO" id="GO:0003700">
    <property type="term" value="F:DNA-binding transcription factor activity"/>
    <property type="evidence" value="ECO:0007669"/>
    <property type="project" value="InterPro"/>
</dbReference>
<dbReference type="PANTHER" id="PTHR30346">
    <property type="entry name" value="TRANSCRIPTIONAL DUAL REGULATOR HCAR-RELATED"/>
    <property type="match status" value="1"/>
</dbReference>
<dbReference type="EMBL" id="DWXO01000069">
    <property type="protein sequence ID" value="HJB80695.1"/>
    <property type="molecule type" value="Genomic_DNA"/>
</dbReference>
<dbReference type="Proteomes" id="UP000823921">
    <property type="component" value="Unassembled WGS sequence"/>
</dbReference>
<dbReference type="InterPro" id="IPR036388">
    <property type="entry name" value="WH-like_DNA-bd_sf"/>
</dbReference>
<dbReference type="Pfam" id="PF00126">
    <property type="entry name" value="HTH_1"/>
    <property type="match status" value="1"/>
</dbReference>
<keyword evidence="3" id="KW-0238">DNA-binding</keyword>